<dbReference type="Pfam" id="PF13167">
    <property type="entry name" value="GTP-bdg_N"/>
    <property type="match status" value="1"/>
</dbReference>
<dbReference type="Gene3D" id="3.40.50.300">
    <property type="entry name" value="P-loop containing nucleotide triphosphate hydrolases"/>
    <property type="match status" value="1"/>
</dbReference>
<evidence type="ECO:0000256" key="3">
    <source>
        <dbReference type="ARBA" id="ARBA00022842"/>
    </source>
</evidence>
<dbReference type="InterPro" id="IPR027417">
    <property type="entry name" value="P-loop_NTPase"/>
</dbReference>
<dbReference type="Pfam" id="PF01926">
    <property type="entry name" value="MMR_HSR1"/>
    <property type="match status" value="1"/>
</dbReference>
<dbReference type="HAMAP" id="MF_00900">
    <property type="entry name" value="GTPase_HflX"/>
    <property type="match status" value="1"/>
</dbReference>
<dbReference type="InterPro" id="IPR006073">
    <property type="entry name" value="GTP-bd"/>
</dbReference>
<evidence type="ECO:0000259" key="6">
    <source>
        <dbReference type="PROSITE" id="PS51705"/>
    </source>
</evidence>
<feature type="domain" description="Hflx-type G" evidence="6">
    <location>
        <begin position="196"/>
        <end position="364"/>
    </location>
</feature>
<comment type="subcellular location">
    <subcellularLocation>
        <location evidence="5">Cytoplasm</location>
    </subcellularLocation>
    <text evidence="5">May associate with membranes.</text>
</comment>
<keyword evidence="5" id="KW-0963">Cytoplasm</keyword>
<dbReference type="PRINTS" id="PR00326">
    <property type="entry name" value="GTP1OBG"/>
</dbReference>
<dbReference type="InterPro" id="IPR030394">
    <property type="entry name" value="G_HFLX_dom"/>
</dbReference>
<accession>A0ABU0AQH8</accession>
<keyword evidence="8" id="KW-1185">Reference proteome</keyword>
<proteinExistence type="inferred from homology"/>
<evidence type="ECO:0000256" key="5">
    <source>
        <dbReference type="HAMAP-Rule" id="MF_00900"/>
    </source>
</evidence>
<dbReference type="Gene3D" id="3.40.50.11060">
    <property type="entry name" value="GTPase HflX, N-terminal domain"/>
    <property type="match status" value="1"/>
</dbReference>
<protein>
    <recommendedName>
        <fullName evidence="5">GTPase HflX</fullName>
    </recommendedName>
    <alternativeName>
        <fullName evidence="5">GTP-binding protein HflX</fullName>
    </alternativeName>
</protein>
<gene>
    <name evidence="5" type="primary">hflX</name>
    <name evidence="7" type="ORF">J2S17_004551</name>
</gene>
<comment type="similarity">
    <text evidence="5">Belongs to the TRAFAC class OBG-HflX-like GTPase superfamily. HflX GTPase family.</text>
</comment>
<dbReference type="InterPro" id="IPR025121">
    <property type="entry name" value="GTPase_HflX_N"/>
</dbReference>
<dbReference type="EMBL" id="JAUSUB010000026">
    <property type="protein sequence ID" value="MDQ0272658.1"/>
    <property type="molecule type" value="Genomic_DNA"/>
</dbReference>
<dbReference type="NCBIfam" id="TIGR03156">
    <property type="entry name" value="GTP_HflX"/>
    <property type="match status" value="1"/>
</dbReference>
<reference evidence="7 8" key="1">
    <citation type="submission" date="2023-07" db="EMBL/GenBank/DDBJ databases">
        <title>Genomic Encyclopedia of Type Strains, Phase IV (KMG-IV): sequencing the most valuable type-strain genomes for metagenomic binning, comparative biology and taxonomic classification.</title>
        <authorList>
            <person name="Goeker M."/>
        </authorList>
    </citation>
    <scope>NUCLEOTIDE SEQUENCE [LARGE SCALE GENOMIC DNA]</scope>
    <source>
        <strain evidence="7 8">DSM 23494</strain>
    </source>
</reference>
<sequence length="418" mass="47247">MKRKAILVGANVSQTQVDFDYSMQELENLAEACGVEVLGHIVQNLHQVNKKHYVGAGKVEELGLFINEAEANIVIADDELSPSQIRNLESALDCEVIDRTMLILEIFANRAKTKESKLQVESARLKYMLPRLVGMREDLGRQGGGVGLNNRGSGETKIELDRRKIEEKISALNKDLVKLADHRKTQRKQRKKNDIPVVSLVGYTNAGKSTLMNVMLNTLHEEPSKQVFAKDMLFATLETSVRNVKLKDHRSFLLTDTVGFINKLPHHLVKAFRSTLEEVIEADLLLHVIDSSNPYHEEQRKLTEDILSQLGAGNIPVVYVYNKVDLIGRTTPLVDEGKVYLSAKQRIGMEELTEIITNEVLAELMKCEFLIPYVNGEIVSYFTENSTVLSTEYKEEGTHIIVECQKEDAEKFNHYLLK</sequence>
<keyword evidence="4 5" id="KW-0342">GTP-binding</keyword>
<evidence type="ECO:0000256" key="4">
    <source>
        <dbReference type="ARBA" id="ARBA00023134"/>
    </source>
</evidence>
<dbReference type="InterPro" id="IPR042108">
    <property type="entry name" value="GTPase_HflX_N_sf"/>
</dbReference>
<comment type="function">
    <text evidence="5">GTPase that associates with the 50S ribosomal subunit and may have a role during protein synthesis or ribosome biogenesis.</text>
</comment>
<keyword evidence="1" id="KW-0479">Metal-binding</keyword>
<dbReference type="Proteomes" id="UP001238088">
    <property type="component" value="Unassembled WGS sequence"/>
</dbReference>
<dbReference type="PROSITE" id="PS51705">
    <property type="entry name" value="G_HFLX"/>
    <property type="match status" value="1"/>
</dbReference>
<dbReference type="PANTHER" id="PTHR10229">
    <property type="entry name" value="GTP-BINDING PROTEIN HFLX"/>
    <property type="match status" value="1"/>
</dbReference>
<evidence type="ECO:0000256" key="2">
    <source>
        <dbReference type="ARBA" id="ARBA00022741"/>
    </source>
</evidence>
<comment type="subunit">
    <text evidence="5">Monomer. Associates with the 50S ribosomal subunit.</text>
</comment>
<dbReference type="InterPro" id="IPR016496">
    <property type="entry name" value="GTPase_HflX"/>
</dbReference>
<evidence type="ECO:0000313" key="8">
    <source>
        <dbReference type="Proteomes" id="UP001238088"/>
    </source>
</evidence>
<organism evidence="7 8">
    <name type="scientific">Cytobacillus purgationiresistens</name>
    <dbReference type="NCBI Taxonomy" id="863449"/>
    <lineage>
        <taxon>Bacteria</taxon>
        <taxon>Bacillati</taxon>
        <taxon>Bacillota</taxon>
        <taxon>Bacilli</taxon>
        <taxon>Bacillales</taxon>
        <taxon>Bacillaceae</taxon>
        <taxon>Cytobacillus</taxon>
    </lineage>
</organism>
<evidence type="ECO:0000256" key="1">
    <source>
        <dbReference type="ARBA" id="ARBA00022723"/>
    </source>
</evidence>
<dbReference type="RefSeq" id="WP_307478074.1">
    <property type="nucleotide sequence ID" value="NZ_JAUSUB010000026.1"/>
</dbReference>
<dbReference type="Pfam" id="PF16360">
    <property type="entry name" value="GTP-bdg_M"/>
    <property type="match status" value="1"/>
</dbReference>
<keyword evidence="2 5" id="KW-0547">Nucleotide-binding</keyword>
<dbReference type="SUPFAM" id="SSF52540">
    <property type="entry name" value="P-loop containing nucleoside triphosphate hydrolases"/>
    <property type="match status" value="1"/>
</dbReference>
<evidence type="ECO:0000313" key="7">
    <source>
        <dbReference type="EMBL" id="MDQ0272658.1"/>
    </source>
</evidence>
<dbReference type="PIRSF" id="PIRSF006809">
    <property type="entry name" value="GTP-binding_hflX_prd"/>
    <property type="match status" value="1"/>
</dbReference>
<dbReference type="Gene3D" id="6.10.250.2860">
    <property type="match status" value="1"/>
</dbReference>
<dbReference type="CDD" id="cd01878">
    <property type="entry name" value="HflX"/>
    <property type="match status" value="1"/>
</dbReference>
<dbReference type="InterPro" id="IPR032305">
    <property type="entry name" value="GTP-bd_M"/>
</dbReference>
<keyword evidence="3" id="KW-0460">Magnesium</keyword>
<name>A0ABU0AQH8_9BACI</name>
<dbReference type="PANTHER" id="PTHR10229:SF4">
    <property type="entry name" value="GTPASE HFLX"/>
    <property type="match status" value="1"/>
</dbReference>
<comment type="caution">
    <text evidence="7">The sequence shown here is derived from an EMBL/GenBank/DDBJ whole genome shotgun (WGS) entry which is preliminary data.</text>
</comment>